<evidence type="ECO:0000313" key="4">
    <source>
        <dbReference type="Proteomes" id="UP000290572"/>
    </source>
</evidence>
<comment type="caution">
    <text evidence="3">The sequence shown here is derived from an EMBL/GenBank/DDBJ whole genome shotgun (WGS) entry which is preliminary data.</text>
</comment>
<keyword evidence="4" id="KW-1185">Reference proteome</keyword>
<organism evidence="3 4">
    <name type="scientific">Labeo rohita</name>
    <name type="common">Indian major carp</name>
    <name type="synonym">Cyprinus rohita</name>
    <dbReference type="NCBI Taxonomy" id="84645"/>
    <lineage>
        <taxon>Eukaryota</taxon>
        <taxon>Metazoa</taxon>
        <taxon>Chordata</taxon>
        <taxon>Craniata</taxon>
        <taxon>Vertebrata</taxon>
        <taxon>Euteleostomi</taxon>
        <taxon>Actinopterygii</taxon>
        <taxon>Neopterygii</taxon>
        <taxon>Teleostei</taxon>
        <taxon>Ostariophysi</taxon>
        <taxon>Cypriniformes</taxon>
        <taxon>Cyprinidae</taxon>
        <taxon>Labeoninae</taxon>
        <taxon>Labeonini</taxon>
        <taxon>Labeo</taxon>
    </lineage>
</organism>
<gene>
    <name evidence="3" type="ORF">ROHU_025978</name>
    <name evidence="2" type="ORF">ROHU_032095</name>
</gene>
<feature type="region of interest" description="Disordered" evidence="1">
    <location>
        <begin position="1"/>
        <end position="42"/>
    </location>
</feature>
<protein>
    <submittedName>
        <fullName evidence="3">Uncharacterized protein</fullName>
    </submittedName>
</protein>
<proteinExistence type="predicted"/>
<evidence type="ECO:0000256" key="1">
    <source>
        <dbReference type="SAM" id="MobiDB-lite"/>
    </source>
</evidence>
<dbReference type="Proteomes" id="UP000290572">
    <property type="component" value="Unassembled WGS sequence"/>
</dbReference>
<dbReference type="EMBL" id="QBIY01013335">
    <property type="protein sequence ID" value="RXN07895.1"/>
    <property type="molecule type" value="Genomic_DNA"/>
</dbReference>
<evidence type="ECO:0000313" key="2">
    <source>
        <dbReference type="EMBL" id="RXN07895.1"/>
    </source>
</evidence>
<sequence length="110" mass="12048">MTDYTAVPRTESVVATDAPHGIVGKRGSRDGQSSDRGPVGWFSAGRSDVHRVTDANKRLGESIASNVSSFRENPEKRFKIKTIQVTLLTLTHVLMNADLRKCVSLTACFK</sequence>
<name>A0A498MCG9_LABRO</name>
<dbReference type="EMBL" id="QBIY01012698">
    <property type="protein sequence ID" value="RXN18838.1"/>
    <property type="molecule type" value="Genomic_DNA"/>
</dbReference>
<reference evidence="3 4" key="1">
    <citation type="submission" date="2018-03" db="EMBL/GenBank/DDBJ databases">
        <title>Draft genome sequence of Rohu Carp (Labeo rohita).</title>
        <authorList>
            <person name="Das P."/>
            <person name="Kushwaha B."/>
            <person name="Joshi C.G."/>
            <person name="Kumar D."/>
            <person name="Nagpure N.S."/>
            <person name="Sahoo L."/>
            <person name="Das S.P."/>
            <person name="Bit A."/>
            <person name="Patnaik S."/>
            <person name="Meher P.K."/>
            <person name="Jayasankar P."/>
            <person name="Koringa P.G."/>
            <person name="Patel N.V."/>
            <person name="Hinsu A.T."/>
            <person name="Kumar R."/>
            <person name="Pandey M."/>
            <person name="Agarwal S."/>
            <person name="Srivastava S."/>
            <person name="Singh M."/>
            <person name="Iquebal M.A."/>
            <person name="Jaiswal S."/>
            <person name="Angadi U.B."/>
            <person name="Kumar N."/>
            <person name="Raza M."/>
            <person name="Shah T.M."/>
            <person name="Rai A."/>
            <person name="Jena J.K."/>
        </authorList>
    </citation>
    <scope>NUCLEOTIDE SEQUENCE [LARGE SCALE GENOMIC DNA]</scope>
    <source>
        <strain evidence="3">DASCIFA01</strain>
        <tissue evidence="3">Testis</tissue>
    </source>
</reference>
<evidence type="ECO:0000313" key="3">
    <source>
        <dbReference type="EMBL" id="RXN18838.1"/>
    </source>
</evidence>
<accession>A0A498MCG9</accession>
<dbReference type="AlphaFoldDB" id="A0A498MCG9"/>